<proteinExistence type="predicted"/>
<name>A0A1V3GC89_9BACL</name>
<dbReference type="AlphaFoldDB" id="A0A1V3GC89"/>
<evidence type="ECO:0000313" key="3">
    <source>
        <dbReference type="Proteomes" id="UP000188597"/>
    </source>
</evidence>
<protein>
    <submittedName>
        <fullName evidence="2">Uncharacterized protein</fullName>
    </submittedName>
</protein>
<dbReference type="RefSeq" id="WP_077360102.1">
    <property type="nucleotide sequence ID" value="NZ_MQMF01000001.1"/>
</dbReference>
<gene>
    <name evidence="2" type="ORF">UN64_04480</name>
</gene>
<organism evidence="2 3">
    <name type="scientific">Fictibacillus arsenicus</name>
    <dbReference type="NCBI Taxonomy" id="255247"/>
    <lineage>
        <taxon>Bacteria</taxon>
        <taxon>Bacillati</taxon>
        <taxon>Bacillota</taxon>
        <taxon>Bacilli</taxon>
        <taxon>Bacillales</taxon>
        <taxon>Fictibacillaceae</taxon>
        <taxon>Fictibacillus</taxon>
    </lineage>
</organism>
<feature type="transmembrane region" description="Helical" evidence="1">
    <location>
        <begin position="7"/>
        <end position="24"/>
    </location>
</feature>
<dbReference type="Proteomes" id="UP000188597">
    <property type="component" value="Unassembled WGS sequence"/>
</dbReference>
<evidence type="ECO:0000256" key="1">
    <source>
        <dbReference type="SAM" id="Phobius"/>
    </source>
</evidence>
<keyword evidence="1" id="KW-1133">Transmembrane helix</keyword>
<accession>A0A1V3GC89</accession>
<sequence>MRRFIEINAVVSSIIGVFYQFFYWDLIKNDPMQLLVFFLKYVVYGYFTIVAIVLVFLFFRGKILKIPIIIQSIALAVLLFVPLSEARVKLDYFINKSDREKVVEMIANSKYKSTGRNQEMNLPASYKHVSSGGKVQYLKKENEYFIKFTIYATFWGESAYIFSSSQENLDKEPYYLDEMNSEKLEAHWFFFSDFNHQYWPDNN</sequence>
<feature type="transmembrane region" description="Helical" evidence="1">
    <location>
        <begin position="36"/>
        <end position="59"/>
    </location>
</feature>
<evidence type="ECO:0000313" key="2">
    <source>
        <dbReference type="EMBL" id="OOE14455.1"/>
    </source>
</evidence>
<feature type="transmembrane region" description="Helical" evidence="1">
    <location>
        <begin position="66"/>
        <end position="83"/>
    </location>
</feature>
<keyword evidence="1" id="KW-0812">Transmembrane</keyword>
<dbReference type="EMBL" id="MQMF01000001">
    <property type="protein sequence ID" value="OOE14455.1"/>
    <property type="molecule type" value="Genomic_DNA"/>
</dbReference>
<comment type="caution">
    <text evidence="2">The sequence shown here is derived from an EMBL/GenBank/DDBJ whole genome shotgun (WGS) entry which is preliminary data.</text>
</comment>
<reference evidence="2 3" key="1">
    <citation type="submission" date="2016-11" db="EMBL/GenBank/DDBJ databases">
        <authorList>
            <person name="Jaros S."/>
            <person name="Januszkiewicz K."/>
            <person name="Wedrychowicz H."/>
        </authorList>
    </citation>
    <scope>NUCLEOTIDE SEQUENCE [LARGE SCALE GENOMIC DNA]</scope>
    <source>
        <strain evidence="2 3">Con a/3</strain>
    </source>
</reference>
<keyword evidence="1" id="KW-0472">Membrane</keyword>